<dbReference type="Proteomes" id="UP000886865">
    <property type="component" value="Unassembled WGS sequence"/>
</dbReference>
<dbReference type="AlphaFoldDB" id="A0A9D1JYZ9"/>
<dbReference type="GO" id="GO:0006412">
    <property type="term" value="P:translation"/>
    <property type="evidence" value="ECO:0007669"/>
    <property type="project" value="UniProtKB-UniRule"/>
</dbReference>
<proteinExistence type="inferred from homology"/>
<comment type="similarity">
    <text evidence="3">Belongs to the bacterial ribosomal protein bS16 family.</text>
</comment>
<dbReference type="EMBL" id="DVJQ01000048">
    <property type="protein sequence ID" value="HIS74468.1"/>
    <property type="molecule type" value="Genomic_DNA"/>
</dbReference>
<reference evidence="4" key="1">
    <citation type="submission" date="2020-10" db="EMBL/GenBank/DDBJ databases">
        <authorList>
            <person name="Gilroy R."/>
        </authorList>
    </citation>
    <scope>NUCLEOTIDE SEQUENCE</scope>
    <source>
        <strain evidence="4">CHK152-2871</strain>
    </source>
</reference>
<dbReference type="NCBIfam" id="TIGR00002">
    <property type="entry name" value="S16"/>
    <property type="match status" value="1"/>
</dbReference>
<organism evidence="4 5">
    <name type="scientific">Candidatus Galligastranaerophilus intestinavium</name>
    <dbReference type="NCBI Taxonomy" id="2840836"/>
    <lineage>
        <taxon>Bacteria</taxon>
        <taxon>Candidatus Galligastranaerophilus</taxon>
    </lineage>
</organism>
<dbReference type="PANTHER" id="PTHR12919:SF20">
    <property type="entry name" value="SMALL RIBOSOMAL SUBUNIT PROTEIN BS16M"/>
    <property type="match status" value="1"/>
</dbReference>
<reference evidence="4" key="2">
    <citation type="journal article" date="2021" name="PeerJ">
        <title>Extensive microbial diversity within the chicken gut microbiome revealed by metagenomics and culture.</title>
        <authorList>
            <person name="Gilroy R."/>
            <person name="Ravi A."/>
            <person name="Getino M."/>
            <person name="Pursley I."/>
            <person name="Horton D.L."/>
            <person name="Alikhan N.F."/>
            <person name="Baker D."/>
            <person name="Gharbi K."/>
            <person name="Hall N."/>
            <person name="Watson M."/>
            <person name="Adriaenssens E.M."/>
            <person name="Foster-Nyarko E."/>
            <person name="Jarju S."/>
            <person name="Secka A."/>
            <person name="Antonio M."/>
            <person name="Oren A."/>
            <person name="Chaudhuri R.R."/>
            <person name="La Ragione R."/>
            <person name="Hildebrand F."/>
            <person name="Pallen M.J."/>
        </authorList>
    </citation>
    <scope>NUCLEOTIDE SEQUENCE</scope>
    <source>
        <strain evidence="4">CHK152-2871</strain>
    </source>
</reference>
<keyword evidence="2 3" id="KW-0687">Ribonucleoprotein</keyword>
<dbReference type="PANTHER" id="PTHR12919">
    <property type="entry name" value="30S RIBOSOMAL PROTEIN S16"/>
    <property type="match status" value="1"/>
</dbReference>
<dbReference type="SUPFAM" id="SSF54565">
    <property type="entry name" value="Ribosomal protein S16"/>
    <property type="match status" value="1"/>
</dbReference>
<dbReference type="InterPro" id="IPR000307">
    <property type="entry name" value="Ribosomal_bS16"/>
</dbReference>
<dbReference type="Pfam" id="PF00886">
    <property type="entry name" value="Ribosomal_S16"/>
    <property type="match status" value="1"/>
</dbReference>
<protein>
    <recommendedName>
        <fullName evidence="3">Small ribosomal subunit protein bS16</fullName>
    </recommendedName>
</protein>
<evidence type="ECO:0000313" key="5">
    <source>
        <dbReference type="Proteomes" id="UP000886865"/>
    </source>
</evidence>
<accession>A0A9D1JYZ9</accession>
<name>A0A9D1JYZ9_9BACT</name>
<evidence type="ECO:0000256" key="1">
    <source>
        <dbReference type="ARBA" id="ARBA00022980"/>
    </source>
</evidence>
<dbReference type="GO" id="GO:0003735">
    <property type="term" value="F:structural constituent of ribosome"/>
    <property type="evidence" value="ECO:0007669"/>
    <property type="project" value="InterPro"/>
</dbReference>
<dbReference type="HAMAP" id="MF_00385">
    <property type="entry name" value="Ribosomal_bS16"/>
    <property type="match status" value="1"/>
</dbReference>
<dbReference type="GO" id="GO:0015935">
    <property type="term" value="C:small ribosomal subunit"/>
    <property type="evidence" value="ECO:0007669"/>
    <property type="project" value="TreeGrafter"/>
</dbReference>
<evidence type="ECO:0000256" key="3">
    <source>
        <dbReference type="HAMAP-Rule" id="MF_00385"/>
    </source>
</evidence>
<dbReference type="InterPro" id="IPR023803">
    <property type="entry name" value="Ribosomal_bS16_dom_sf"/>
</dbReference>
<evidence type="ECO:0000256" key="2">
    <source>
        <dbReference type="ARBA" id="ARBA00023274"/>
    </source>
</evidence>
<evidence type="ECO:0000313" key="4">
    <source>
        <dbReference type="EMBL" id="HIS74468.1"/>
    </source>
</evidence>
<dbReference type="GO" id="GO:0005737">
    <property type="term" value="C:cytoplasm"/>
    <property type="evidence" value="ECO:0007669"/>
    <property type="project" value="UniProtKB-ARBA"/>
</dbReference>
<sequence length="127" mass="14107">MVKIRLKRLGYKKNPTYRIVVIDGRCKREGAPIEELGHYNPKTKEMKLNLASAQDWVKKGAQPTATVTYLMKNCDEEGKLIYNKKETVKLSKKAQAKLEAEREAQAAAAAEAAAADEAQVEASEAKE</sequence>
<keyword evidence="1 3" id="KW-0689">Ribosomal protein</keyword>
<gene>
    <name evidence="3 4" type="primary">rpsP</name>
    <name evidence="4" type="ORF">IAA86_05575</name>
</gene>
<dbReference type="Gene3D" id="3.30.1320.10">
    <property type="match status" value="1"/>
</dbReference>
<comment type="caution">
    <text evidence="4">The sequence shown here is derived from an EMBL/GenBank/DDBJ whole genome shotgun (WGS) entry which is preliminary data.</text>
</comment>